<sequence>MSRGAGPDIVAGEGLLQIEDCLDADGEIALPPGVTLISLIDRNIANVGDAIAYRYLDFTGPGDGRALEMTWTGLGVRMRAIGARVQRVTSRGDRVAVLAPQGLDYVAGFFGAIRAGAVAVPLFAPELPGHAERLDTALRDARPSAVLSTTAARAEVEAFLDNRTTDLARPDVIVIDEIPDSAAADFLPTSIEVDDVSHLQYTGGATRPPVGVEITHRAVGTNLLQMILSIDLVDRNTHGVSWLPLYHDMGLSMIGFPAVYGGHSTLMSPTAFIRRPLRWIEALSAGSRNGRVVTAAPNFAYEWAAARGVPADGSGIDLSNVVMIVGSEPISIAAISTFQDAFAPFGLPPNAFKPSYGLAEATLFVSTIEPAAQPKVVHLDRRRLADGWAVRVEHDHPGATAQVSCGHVARSQRCVIVDPDTRTQLPDGRVGEIWLQGDNVGRGYWGRPEDTERTFRAQLSAQGDTSDGDAETWLRTGDLGFFLDGELFVTGRIADVVTAGGRSHYPQDIEATAADASAIIRRGYAAAFTVAGKTGQTLVVVAERAANTARVDPSAAIAAIKAAVLLEHGVPVADVRVVPAGSIPRTTSGKLARRACRTDYLAGAFG</sequence>
<keyword evidence="4" id="KW-0443">Lipid metabolism</keyword>
<dbReference type="EMBL" id="BLLB01000002">
    <property type="protein sequence ID" value="GFH03507.1"/>
    <property type="molecule type" value="Genomic_DNA"/>
</dbReference>
<dbReference type="InterPro" id="IPR040097">
    <property type="entry name" value="FAAL/FAAC"/>
</dbReference>
<evidence type="ECO:0000259" key="6">
    <source>
        <dbReference type="Pfam" id="PF23024"/>
    </source>
</evidence>
<dbReference type="SUPFAM" id="SSF56801">
    <property type="entry name" value="Acetyl-CoA synthetase-like"/>
    <property type="match status" value="1"/>
</dbReference>
<keyword evidence="8" id="KW-1185">Reference proteome</keyword>
<proteinExistence type="inferred from homology"/>
<dbReference type="RefSeq" id="WP_163891215.1">
    <property type="nucleotide sequence ID" value="NZ_BLLB01000002.1"/>
</dbReference>
<gene>
    <name evidence="7" type="primary">fadD31</name>
    <name evidence="7" type="ORF">MHIP_39900</name>
</gene>
<dbReference type="GO" id="GO:0006633">
    <property type="term" value="P:fatty acid biosynthetic process"/>
    <property type="evidence" value="ECO:0007669"/>
    <property type="project" value="TreeGrafter"/>
</dbReference>
<name>A0A7I9ZS06_9MYCO</name>
<comment type="caution">
    <text evidence="7">The sequence shown here is derived from an EMBL/GenBank/DDBJ whole genome shotgun (WGS) entry which is preliminary data.</text>
</comment>
<feature type="domain" description="AMP-binding enzyme C-terminal" evidence="6">
    <location>
        <begin position="495"/>
        <end position="603"/>
    </location>
</feature>
<dbReference type="Pfam" id="PF00501">
    <property type="entry name" value="AMP-binding"/>
    <property type="match status" value="1"/>
</dbReference>
<dbReference type="InterPro" id="IPR045851">
    <property type="entry name" value="AMP-bd_C_sf"/>
</dbReference>
<feature type="domain" description="AMP-dependent synthetase/ligase" evidence="5">
    <location>
        <begin position="42"/>
        <end position="445"/>
    </location>
</feature>
<evidence type="ECO:0000259" key="5">
    <source>
        <dbReference type="Pfam" id="PF00501"/>
    </source>
</evidence>
<comment type="similarity">
    <text evidence="1">Belongs to the ATP-dependent AMP-binding enzyme family.</text>
</comment>
<evidence type="ECO:0000313" key="7">
    <source>
        <dbReference type="EMBL" id="GFH03507.1"/>
    </source>
</evidence>
<evidence type="ECO:0000313" key="8">
    <source>
        <dbReference type="Proteomes" id="UP000465304"/>
    </source>
</evidence>
<dbReference type="Gene3D" id="3.40.50.12780">
    <property type="entry name" value="N-terminal domain of ligase-like"/>
    <property type="match status" value="1"/>
</dbReference>
<evidence type="ECO:0000256" key="1">
    <source>
        <dbReference type="ARBA" id="ARBA00006432"/>
    </source>
</evidence>
<dbReference type="FunFam" id="3.40.50.12780:FF:000013">
    <property type="entry name" value="Long-chain-fatty-acid--AMP ligase FadD32"/>
    <property type="match status" value="1"/>
</dbReference>
<dbReference type="AlphaFoldDB" id="A0A7I9ZS06"/>
<protein>
    <submittedName>
        <fullName evidence="7">Nitrate ABC transporter substrate-binding protein</fullName>
    </submittedName>
</protein>
<keyword evidence="2" id="KW-0436">Ligase</keyword>
<dbReference type="GO" id="GO:0005886">
    <property type="term" value="C:plasma membrane"/>
    <property type="evidence" value="ECO:0007669"/>
    <property type="project" value="TreeGrafter"/>
</dbReference>
<dbReference type="GO" id="GO:0070566">
    <property type="term" value="F:adenylyltransferase activity"/>
    <property type="evidence" value="ECO:0007669"/>
    <property type="project" value="TreeGrafter"/>
</dbReference>
<dbReference type="GO" id="GO:0071766">
    <property type="term" value="P:Actinobacterium-type cell wall biogenesis"/>
    <property type="evidence" value="ECO:0007669"/>
    <property type="project" value="UniProtKB-ARBA"/>
</dbReference>
<dbReference type="InterPro" id="IPR042099">
    <property type="entry name" value="ANL_N_sf"/>
</dbReference>
<dbReference type="Pfam" id="PF23024">
    <property type="entry name" value="AMP-dom_DIP2-like"/>
    <property type="match status" value="1"/>
</dbReference>
<reference evidence="7 8" key="1">
    <citation type="journal article" date="2019" name="Emerg. Microbes Infect.">
        <title>Comprehensive subspecies identification of 175 nontuberculous mycobacteria species based on 7547 genomic profiles.</title>
        <authorList>
            <person name="Matsumoto Y."/>
            <person name="Kinjo T."/>
            <person name="Motooka D."/>
            <person name="Nabeya D."/>
            <person name="Jung N."/>
            <person name="Uechi K."/>
            <person name="Horii T."/>
            <person name="Iida T."/>
            <person name="Fujita J."/>
            <person name="Nakamura S."/>
        </authorList>
    </citation>
    <scope>NUCLEOTIDE SEQUENCE [LARGE SCALE GENOMIC DNA]</scope>
    <source>
        <strain evidence="7 8">JCM 30996</strain>
    </source>
</reference>
<dbReference type="InterPro" id="IPR000873">
    <property type="entry name" value="AMP-dep_synth/lig_dom"/>
</dbReference>
<dbReference type="NCBIfam" id="NF009124">
    <property type="entry name" value="PRK12476.1"/>
    <property type="match status" value="1"/>
</dbReference>
<dbReference type="Gene3D" id="3.30.300.30">
    <property type="match status" value="1"/>
</dbReference>
<evidence type="ECO:0000256" key="4">
    <source>
        <dbReference type="ARBA" id="ARBA00023098"/>
    </source>
</evidence>
<evidence type="ECO:0000256" key="2">
    <source>
        <dbReference type="ARBA" id="ARBA00022598"/>
    </source>
</evidence>
<dbReference type="GO" id="GO:0016874">
    <property type="term" value="F:ligase activity"/>
    <property type="evidence" value="ECO:0007669"/>
    <property type="project" value="UniProtKB-KW"/>
</dbReference>
<dbReference type="CDD" id="cd05931">
    <property type="entry name" value="FAAL"/>
    <property type="match status" value="1"/>
</dbReference>
<keyword evidence="3" id="KW-0276">Fatty acid metabolism</keyword>
<dbReference type="Proteomes" id="UP000465304">
    <property type="component" value="Unassembled WGS sequence"/>
</dbReference>
<accession>A0A7I9ZS06</accession>
<dbReference type="PANTHER" id="PTHR22754:SF32">
    <property type="entry name" value="DISCO-INTERACTING PROTEIN 2"/>
    <property type="match status" value="1"/>
</dbReference>
<evidence type="ECO:0000256" key="3">
    <source>
        <dbReference type="ARBA" id="ARBA00022832"/>
    </source>
</evidence>
<dbReference type="InterPro" id="IPR025110">
    <property type="entry name" value="AMP-bd_C"/>
</dbReference>
<dbReference type="PANTHER" id="PTHR22754">
    <property type="entry name" value="DISCO-INTERACTING PROTEIN 2 DIP2 -RELATED"/>
    <property type="match status" value="1"/>
</dbReference>
<organism evidence="7 8">
    <name type="scientific">Mycolicibacterium hippocampi</name>
    <dbReference type="NCBI Taxonomy" id="659824"/>
    <lineage>
        <taxon>Bacteria</taxon>
        <taxon>Bacillati</taxon>
        <taxon>Actinomycetota</taxon>
        <taxon>Actinomycetes</taxon>
        <taxon>Mycobacteriales</taxon>
        <taxon>Mycobacteriaceae</taxon>
        <taxon>Mycolicibacterium</taxon>
    </lineage>
</organism>